<dbReference type="SUPFAM" id="SSF53850">
    <property type="entry name" value="Periplasmic binding protein-like II"/>
    <property type="match status" value="1"/>
</dbReference>
<feature type="domain" description="HTH lysR-type" evidence="5">
    <location>
        <begin position="1"/>
        <end position="59"/>
    </location>
</feature>
<keyword evidence="3" id="KW-0238">DNA-binding</keyword>
<dbReference type="FunFam" id="1.10.10.10:FF:000001">
    <property type="entry name" value="LysR family transcriptional regulator"/>
    <property type="match status" value="1"/>
</dbReference>
<keyword evidence="2" id="KW-0805">Transcription regulation</keyword>
<dbReference type="STRING" id="1855383.SAMN05216548_11832"/>
<dbReference type="InterPro" id="IPR058163">
    <property type="entry name" value="LysR-type_TF_proteobact-type"/>
</dbReference>
<dbReference type="Proteomes" id="UP000199647">
    <property type="component" value="Unassembled WGS sequence"/>
</dbReference>
<dbReference type="Gene3D" id="3.40.190.290">
    <property type="match status" value="1"/>
</dbReference>
<evidence type="ECO:0000256" key="1">
    <source>
        <dbReference type="ARBA" id="ARBA00009437"/>
    </source>
</evidence>
<protein>
    <submittedName>
        <fullName evidence="6">Transcriptional regulator, LysR family</fullName>
    </submittedName>
</protein>
<dbReference type="Gene3D" id="1.10.10.10">
    <property type="entry name" value="Winged helix-like DNA-binding domain superfamily/Winged helix DNA-binding domain"/>
    <property type="match status" value="1"/>
</dbReference>
<evidence type="ECO:0000313" key="7">
    <source>
        <dbReference type="Proteomes" id="UP000199647"/>
    </source>
</evidence>
<dbReference type="SUPFAM" id="SSF46785">
    <property type="entry name" value="Winged helix' DNA-binding domain"/>
    <property type="match status" value="1"/>
</dbReference>
<dbReference type="Pfam" id="PF03466">
    <property type="entry name" value="LysR_substrate"/>
    <property type="match status" value="1"/>
</dbReference>
<dbReference type="GO" id="GO:0006351">
    <property type="term" value="P:DNA-templated transcription"/>
    <property type="evidence" value="ECO:0007669"/>
    <property type="project" value="TreeGrafter"/>
</dbReference>
<dbReference type="GO" id="GO:0003700">
    <property type="term" value="F:DNA-binding transcription factor activity"/>
    <property type="evidence" value="ECO:0007669"/>
    <property type="project" value="InterPro"/>
</dbReference>
<dbReference type="PROSITE" id="PS50931">
    <property type="entry name" value="HTH_LYSR"/>
    <property type="match status" value="1"/>
</dbReference>
<dbReference type="PANTHER" id="PTHR30537">
    <property type="entry name" value="HTH-TYPE TRANSCRIPTIONAL REGULATOR"/>
    <property type="match status" value="1"/>
</dbReference>
<evidence type="ECO:0000256" key="3">
    <source>
        <dbReference type="ARBA" id="ARBA00023125"/>
    </source>
</evidence>
<reference evidence="6 7" key="1">
    <citation type="submission" date="2016-10" db="EMBL/GenBank/DDBJ databases">
        <authorList>
            <person name="de Groot N.N."/>
        </authorList>
    </citation>
    <scope>NUCLEOTIDE SEQUENCE [LARGE SCALE GENOMIC DNA]</scope>
    <source>
        <strain evidence="6 7">A52C2</strain>
    </source>
</reference>
<dbReference type="InterPro" id="IPR036388">
    <property type="entry name" value="WH-like_DNA-bd_sf"/>
</dbReference>
<dbReference type="PANTHER" id="PTHR30537:SF5">
    <property type="entry name" value="HTH-TYPE TRANSCRIPTIONAL ACTIVATOR TTDR-RELATED"/>
    <property type="match status" value="1"/>
</dbReference>
<dbReference type="FunFam" id="3.40.190.290:FF:000001">
    <property type="entry name" value="Transcriptional regulator, LysR family"/>
    <property type="match status" value="1"/>
</dbReference>
<gene>
    <name evidence="6" type="ORF">SAMN05216548_11832</name>
</gene>
<keyword evidence="4" id="KW-0804">Transcription</keyword>
<dbReference type="AlphaFoldDB" id="A0A1H9P3R6"/>
<dbReference type="CDD" id="cd08422">
    <property type="entry name" value="PBP2_CrgA_like"/>
    <property type="match status" value="1"/>
</dbReference>
<organism evidence="6 7">
    <name type="scientific">Faunimonas pinastri</name>
    <dbReference type="NCBI Taxonomy" id="1855383"/>
    <lineage>
        <taxon>Bacteria</taxon>
        <taxon>Pseudomonadati</taxon>
        <taxon>Pseudomonadota</taxon>
        <taxon>Alphaproteobacteria</taxon>
        <taxon>Hyphomicrobiales</taxon>
        <taxon>Afifellaceae</taxon>
        <taxon>Faunimonas</taxon>
    </lineage>
</organism>
<comment type="similarity">
    <text evidence="1">Belongs to the LysR transcriptional regulatory family.</text>
</comment>
<keyword evidence="7" id="KW-1185">Reference proteome</keyword>
<dbReference type="GO" id="GO:0043565">
    <property type="term" value="F:sequence-specific DNA binding"/>
    <property type="evidence" value="ECO:0007669"/>
    <property type="project" value="TreeGrafter"/>
</dbReference>
<dbReference type="EMBL" id="FOFG01000018">
    <property type="protein sequence ID" value="SER42243.1"/>
    <property type="molecule type" value="Genomic_DNA"/>
</dbReference>
<name>A0A1H9P3R6_9HYPH</name>
<dbReference type="OrthoDB" id="9813056at2"/>
<dbReference type="InterPro" id="IPR036390">
    <property type="entry name" value="WH_DNA-bd_sf"/>
</dbReference>
<evidence type="ECO:0000259" key="5">
    <source>
        <dbReference type="PROSITE" id="PS50931"/>
    </source>
</evidence>
<dbReference type="RefSeq" id="WP_092499275.1">
    <property type="nucleotide sequence ID" value="NZ_FOFG01000018.1"/>
</dbReference>
<accession>A0A1H9P3R6</accession>
<evidence type="ECO:0000256" key="4">
    <source>
        <dbReference type="ARBA" id="ARBA00023163"/>
    </source>
</evidence>
<proteinExistence type="inferred from homology"/>
<dbReference type="InterPro" id="IPR005119">
    <property type="entry name" value="LysR_subst-bd"/>
</dbReference>
<dbReference type="Pfam" id="PF00126">
    <property type="entry name" value="HTH_1"/>
    <property type="match status" value="1"/>
</dbReference>
<evidence type="ECO:0000256" key="2">
    <source>
        <dbReference type="ARBA" id="ARBA00023015"/>
    </source>
</evidence>
<dbReference type="InterPro" id="IPR000847">
    <property type="entry name" value="LysR_HTH_N"/>
</dbReference>
<sequence>MDTITRMQAFIAVVNSGGFSAAARSTGHSKALMSKYVSELEEELGARLLNRTTRQFSLTEAGEVVLGEAQEVLTRVAHLREAIEATNSNPRGRLRISMPRAIGENFLSRSIMEFAASYPDIRIELSLEDRFVDLVEEGFDVAIRISSLSDSSLIARKLSDFRIATVASPEAIATYGRPEHPSELVGMPCIIDTNLLTKANWPYQDEGQKFTVTVSGRITANSPIAGMHAARVGLGFAREPWLVVQHEVEAGRLLVVLDDYELQELGVYAVYPHRDRMPAKLRVFIDHLAAWVDRERKAGRTTS</sequence>
<evidence type="ECO:0000313" key="6">
    <source>
        <dbReference type="EMBL" id="SER42243.1"/>
    </source>
</evidence>